<evidence type="ECO:0000256" key="16">
    <source>
        <dbReference type="ARBA" id="ARBA00023136"/>
    </source>
</evidence>
<feature type="chain" id="PRO_5044843061" description="non-specific serine/threonine protein kinase" evidence="23">
    <location>
        <begin position="27"/>
        <end position="1144"/>
    </location>
</feature>
<dbReference type="InterPro" id="IPR055414">
    <property type="entry name" value="LRR_R13L4/SHOC2-like"/>
</dbReference>
<comment type="similarity">
    <text evidence="2">Belongs to the protein kinase superfamily. Ser/Thr protein kinase family.</text>
</comment>
<dbReference type="PROSITE" id="PS00107">
    <property type="entry name" value="PROTEIN_KINASE_ATP"/>
    <property type="match status" value="1"/>
</dbReference>
<dbReference type="InterPro" id="IPR032675">
    <property type="entry name" value="LRR_dom_sf"/>
</dbReference>
<evidence type="ECO:0000256" key="15">
    <source>
        <dbReference type="ARBA" id="ARBA00022989"/>
    </source>
</evidence>
<dbReference type="InterPro" id="IPR003591">
    <property type="entry name" value="Leu-rich_rpt_typical-subtyp"/>
</dbReference>
<dbReference type="InterPro" id="IPR017441">
    <property type="entry name" value="Protein_kinase_ATP_BS"/>
</dbReference>
<dbReference type="SUPFAM" id="SSF56112">
    <property type="entry name" value="Protein kinase-like (PK-like)"/>
    <property type="match status" value="1"/>
</dbReference>
<organism evidence="25 26">
    <name type="scientific">Riccia fluitans</name>
    <dbReference type="NCBI Taxonomy" id="41844"/>
    <lineage>
        <taxon>Eukaryota</taxon>
        <taxon>Viridiplantae</taxon>
        <taxon>Streptophyta</taxon>
        <taxon>Embryophyta</taxon>
        <taxon>Marchantiophyta</taxon>
        <taxon>Marchantiopsida</taxon>
        <taxon>Marchantiidae</taxon>
        <taxon>Marchantiales</taxon>
        <taxon>Ricciaceae</taxon>
        <taxon>Riccia</taxon>
    </lineage>
</organism>
<dbReference type="FunFam" id="3.80.10.10:FF:000041">
    <property type="entry name" value="LRR receptor-like serine/threonine-protein kinase ERECTA"/>
    <property type="match status" value="1"/>
</dbReference>
<dbReference type="SMART" id="SM00220">
    <property type="entry name" value="S_TKc"/>
    <property type="match status" value="1"/>
</dbReference>
<dbReference type="GO" id="GO:0005524">
    <property type="term" value="F:ATP binding"/>
    <property type="evidence" value="ECO:0007669"/>
    <property type="project" value="UniProtKB-UniRule"/>
</dbReference>
<evidence type="ECO:0000256" key="23">
    <source>
        <dbReference type="SAM" id="SignalP"/>
    </source>
</evidence>
<keyword evidence="4" id="KW-1003">Cell membrane</keyword>
<keyword evidence="8" id="KW-0808">Transferase</keyword>
<gene>
    <name evidence="25" type="ORF">R1flu_018549</name>
</gene>
<keyword evidence="7" id="KW-0433">Leucine-rich repeat</keyword>
<evidence type="ECO:0000256" key="5">
    <source>
        <dbReference type="ARBA" id="ARBA00022527"/>
    </source>
</evidence>
<dbReference type="PROSITE" id="PS50011">
    <property type="entry name" value="PROTEIN_KINASE_DOM"/>
    <property type="match status" value="1"/>
</dbReference>
<evidence type="ECO:0000313" key="25">
    <source>
        <dbReference type="EMBL" id="KAL2650421.1"/>
    </source>
</evidence>
<keyword evidence="13" id="KW-0418">Kinase</keyword>
<keyword evidence="15 22" id="KW-1133">Transmembrane helix</keyword>
<dbReference type="Gene3D" id="1.10.510.10">
    <property type="entry name" value="Transferase(Phosphotransferase) domain 1"/>
    <property type="match status" value="1"/>
</dbReference>
<protein>
    <recommendedName>
        <fullName evidence="3">non-specific serine/threonine protein kinase</fullName>
        <ecNumber evidence="3">2.7.11.1</ecNumber>
    </recommendedName>
</protein>
<evidence type="ECO:0000256" key="19">
    <source>
        <dbReference type="ARBA" id="ARBA00047899"/>
    </source>
</evidence>
<dbReference type="PANTHER" id="PTHR48056">
    <property type="entry name" value="LRR RECEPTOR-LIKE SERINE/THREONINE-PROTEIN KINASE-RELATED"/>
    <property type="match status" value="1"/>
</dbReference>
<evidence type="ECO:0000256" key="7">
    <source>
        <dbReference type="ARBA" id="ARBA00022614"/>
    </source>
</evidence>
<dbReference type="FunFam" id="3.80.10.10:FF:000233">
    <property type="entry name" value="Leucine-rich repeat receptor-like protein kinase TDR"/>
    <property type="match status" value="1"/>
</dbReference>
<dbReference type="FunFam" id="3.80.10.10:FF:000416">
    <property type="entry name" value="Probable leucine-rich repeat receptor-like protein kinase At5g63930"/>
    <property type="match status" value="2"/>
</dbReference>
<dbReference type="InterPro" id="IPR013210">
    <property type="entry name" value="LRR_N_plant-typ"/>
</dbReference>
<evidence type="ECO:0000256" key="4">
    <source>
        <dbReference type="ARBA" id="ARBA00022475"/>
    </source>
</evidence>
<dbReference type="GO" id="GO:0009791">
    <property type="term" value="P:post-embryonic development"/>
    <property type="evidence" value="ECO:0007669"/>
    <property type="project" value="UniProtKB-ARBA"/>
</dbReference>
<dbReference type="FunFam" id="3.80.10.10:FF:000129">
    <property type="entry name" value="Leucine-rich repeat receptor-like kinase"/>
    <property type="match status" value="1"/>
</dbReference>
<keyword evidence="18" id="KW-0325">Glycoprotein</keyword>
<dbReference type="Gene3D" id="3.30.200.20">
    <property type="entry name" value="Phosphorylase Kinase, domain 1"/>
    <property type="match status" value="1"/>
</dbReference>
<feature type="domain" description="Protein kinase" evidence="24">
    <location>
        <begin position="768"/>
        <end position="1052"/>
    </location>
</feature>
<evidence type="ECO:0000256" key="22">
    <source>
        <dbReference type="SAM" id="Phobius"/>
    </source>
</evidence>
<evidence type="ECO:0000256" key="3">
    <source>
        <dbReference type="ARBA" id="ARBA00012513"/>
    </source>
</evidence>
<evidence type="ECO:0000259" key="24">
    <source>
        <dbReference type="PROSITE" id="PS50011"/>
    </source>
</evidence>
<dbReference type="GO" id="GO:0004674">
    <property type="term" value="F:protein serine/threonine kinase activity"/>
    <property type="evidence" value="ECO:0007669"/>
    <property type="project" value="UniProtKB-KW"/>
</dbReference>
<keyword evidence="6" id="KW-0597">Phosphoprotein</keyword>
<evidence type="ECO:0000256" key="6">
    <source>
        <dbReference type="ARBA" id="ARBA00022553"/>
    </source>
</evidence>
<keyword evidence="11" id="KW-0677">Repeat</keyword>
<dbReference type="GO" id="GO:0005886">
    <property type="term" value="C:plasma membrane"/>
    <property type="evidence" value="ECO:0007669"/>
    <property type="project" value="UniProtKB-SubCell"/>
</dbReference>
<keyword evidence="5" id="KW-0723">Serine/threonine-protein kinase</keyword>
<dbReference type="SUPFAM" id="SSF52047">
    <property type="entry name" value="RNI-like"/>
    <property type="match status" value="2"/>
</dbReference>
<reference evidence="25 26" key="1">
    <citation type="submission" date="2024-09" db="EMBL/GenBank/DDBJ databases">
        <title>Chromosome-scale assembly of Riccia fluitans.</title>
        <authorList>
            <person name="Paukszto L."/>
            <person name="Sawicki J."/>
            <person name="Karawczyk K."/>
            <person name="Piernik-Szablinska J."/>
            <person name="Szczecinska M."/>
            <person name="Mazdziarz M."/>
        </authorList>
    </citation>
    <scope>NUCLEOTIDE SEQUENCE [LARGE SCALE GENOMIC DNA]</scope>
    <source>
        <strain evidence="25">Rf_01</strain>
        <tissue evidence="25">Aerial parts of the thallus</tissue>
    </source>
</reference>
<evidence type="ECO:0000256" key="2">
    <source>
        <dbReference type="ARBA" id="ARBA00008684"/>
    </source>
</evidence>
<evidence type="ECO:0000256" key="12">
    <source>
        <dbReference type="ARBA" id="ARBA00022741"/>
    </source>
</evidence>
<dbReference type="Gene3D" id="3.80.10.10">
    <property type="entry name" value="Ribonuclease Inhibitor"/>
    <property type="match status" value="5"/>
</dbReference>
<keyword evidence="16 22" id="KW-0472">Membrane</keyword>
<accession>A0ABD1ZIF3</accession>
<comment type="caution">
    <text evidence="25">The sequence shown here is derived from an EMBL/GenBank/DDBJ whole genome shotgun (WGS) entry which is preliminary data.</text>
</comment>
<dbReference type="FunFam" id="1.10.510.10:FF:000276">
    <property type="entry name" value="LRR receptor-like serine/threonine-protein kinase RCH1"/>
    <property type="match status" value="1"/>
</dbReference>
<feature type="signal peptide" evidence="23">
    <location>
        <begin position="1"/>
        <end position="26"/>
    </location>
</feature>
<name>A0ABD1ZIF3_9MARC</name>
<dbReference type="InterPro" id="IPR001245">
    <property type="entry name" value="Ser-Thr/Tyr_kinase_cat_dom"/>
</dbReference>
<keyword evidence="9 22" id="KW-0812">Transmembrane</keyword>
<evidence type="ECO:0000256" key="10">
    <source>
        <dbReference type="ARBA" id="ARBA00022729"/>
    </source>
</evidence>
<keyword evidence="14 21" id="KW-0067">ATP-binding</keyword>
<evidence type="ECO:0000256" key="14">
    <source>
        <dbReference type="ARBA" id="ARBA00022840"/>
    </source>
</evidence>
<feature type="transmembrane region" description="Helical" evidence="22">
    <location>
        <begin position="707"/>
        <end position="730"/>
    </location>
</feature>
<keyword evidence="12 21" id="KW-0547">Nucleotide-binding</keyword>
<dbReference type="GO" id="GO:0001653">
    <property type="term" value="F:peptide receptor activity"/>
    <property type="evidence" value="ECO:0007669"/>
    <property type="project" value="UniProtKB-ARBA"/>
</dbReference>
<evidence type="ECO:0000256" key="20">
    <source>
        <dbReference type="ARBA" id="ARBA00048679"/>
    </source>
</evidence>
<comment type="subcellular location">
    <subcellularLocation>
        <location evidence="1">Cell membrane</location>
        <topology evidence="1">Single-pass type I membrane protein</topology>
    </subcellularLocation>
</comment>
<evidence type="ECO:0000256" key="21">
    <source>
        <dbReference type="PROSITE-ProRule" id="PRU10141"/>
    </source>
</evidence>
<dbReference type="Proteomes" id="UP001605036">
    <property type="component" value="Unassembled WGS sequence"/>
</dbReference>
<keyword evidence="10 23" id="KW-0732">Signal</keyword>
<dbReference type="PRINTS" id="PR00019">
    <property type="entry name" value="LEURICHRPT"/>
</dbReference>
<dbReference type="InterPro" id="IPR011009">
    <property type="entry name" value="Kinase-like_dom_sf"/>
</dbReference>
<dbReference type="PANTHER" id="PTHR48056:SF42">
    <property type="entry name" value="MDIS1-INTERACTING RECEPTOR LIKE KINASE 2-LIKE"/>
    <property type="match status" value="1"/>
</dbReference>
<evidence type="ECO:0000256" key="13">
    <source>
        <dbReference type="ARBA" id="ARBA00022777"/>
    </source>
</evidence>
<dbReference type="Pfam" id="PF23598">
    <property type="entry name" value="LRR_14"/>
    <property type="match status" value="2"/>
</dbReference>
<dbReference type="EMBL" id="JBHFFA010000001">
    <property type="protein sequence ID" value="KAL2650421.1"/>
    <property type="molecule type" value="Genomic_DNA"/>
</dbReference>
<sequence>MRARGIFGMSYFFLLFFLVEWSGVVALSDDGMILLEFKDGLKSSSSLNQSWDPGSETPCSWLGVKCSNDSRVTHLLLPEMGLFGTISPALGRLSSLTVLNLGVNNLSGSIPSSLGSCSLLQNITLLYNQLSGNIPPSLGQLSSLQILNLHGNSLNGSMPVELSNCSQLAYLHLYDNDLSGAIPMEYGLLKDLVEIRLGGNVLSGKIPWQISNCTSLETFGVAYNSFIGPIPPELGSLSKLRTLNLVATGISGSIPPQLGNLTMLETLALYNTLLSGHIPKELGNLRSLQSLWLYNNNLSGSIPPQLGNCIALRSLDLSDNSLTGTIPVELGLLPELRTLSLYVNQLSGSIPKELANALSLTSLELYDNHLGGNIPPEFGKMQNLSSLGLWANRLTGEIPVELGNCPSLTILDLSLNNFMGQIPAGIFRSGSLQRLFLFSNQLTGPIPPEVKQAFNLTRVRLGRNQLNGSIPAELGQLHNLIYLELYNNNLEGPIPSEYVGSKLQALILAGNRLSGEIPPQLGNLSSLVQLDLSNNRLTGSIPNDIGSLENLITLNLSGNFLSGLIPWEIGNLQRLDELSLRNNQLTGNIPAEIGQLSGMEISLDLSFNYLSGSLPGSMANLTRLAKLDLSHNTLSGSVAVLDSLLSLTYINISNNDFSGSLPDIFSRPLMTVSYFGNPGLCHSNQACESVNSPRASAKKGSHSEKTALILILVLVLTLAGLLITLFFWYINKYHRSFQRYVDPATSSQWTLIPFQRMEVSIQEILNCMTDENVIGRGGSGTVYKAQLSDEQVIAVKKLWTPGKGEMSYDAFKAEVETLGKIRHGNILRLLGSCCNNKTKLLLYEFMPNGSLGELLHGSPVNLLDWQTRYKIACGAAHGLAYLHHDCVPQILHRDVKSNNILISSRFEAHVADFGLAKLIYADEGDRGMPDVSRVVGSYGYIAPEYAYTMKITEKSDVYSFGVVLLEIVTGKKPVEPGSSEVLDLVRWVQHQVRSGRGDRSILDSRLEGLPDHLLCEMEMVLGIALLCVVANPSDRPNMREVVSMLVEIQPDLSSRSWTKQSALSNSSSKLPMLWKSADSDDSTWTCIWETILRLITDSLLDVVGFLGREDQTLSQCAEAGRGLDLKLHFMRRHTWVSRRILTKS</sequence>
<dbReference type="Pfam" id="PF07714">
    <property type="entry name" value="PK_Tyr_Ser-Thr"/>
    <property type="match status" value="1"/>
</dbReference>
<evidence type="ECO:0000256" key="8">
    <source>
        <dbReference type="ARBA" id="ARBA00022679"/>
    </source>
</evidence>
<dbReference type="Pfam" id="PF08263">
    <property type="entry name" value="LRRNT_2"/>
    <property type="match status" value="1"/>
</dbReference>
<dbReference type="InterPro" id="IPR001611">
    <property type="entry name" value="Leu-rich_rpt"/>
</dbReference>
<proteinExistence type="inferred from homology"/>
<dbReference type="FunFam" id="3.30.200.20:FF:000219">
    <property type="entry name" value="Leucine-rich repeat receptor-like serine/threonine-protein kinase"/>
    <property type="match status" value="1"/>
</dbReference>
<comment type="catalytic activity">
    <reaction evidence="19">
        <text>L-threonyl-[protein] + ATP = O-phospho-L-threonyl-[protein] + ADP + H(+)</text>
        <dbReference type="Rhea" id="RHEA:46608"/>
        <dbReference type="Rhea" id="RHEA-COMP:11060"/>
        <dbReference type="Rhea" id="RHEA-COMP:11605"/>
        <dbReference type="ChEBI" id="CHEBI:15378"/>
        <dbReference type="ChEBI" id="CHEBI:30013"/>
        <dbReference type="ChEBI" id="CHEBI:30616"/>
        <dbReference type="ChEBI" id="CHEBI:61977"/>
        <dbReference type="ChEBI" id="CHEBI:456216"/>
        <dbReference type="EC" id="2.7.11.1"/>
    </reaction>
</comment>
<evidence type="ECO:0000256" key="1">
    <source>
        <dbReference type="ARBA" id="ARBA00004251"/>
    </source>
</evidence>
<evidence type="ECO:0000256" key="18">
    <source>
        <dbReference type="ARBA" id="ARBA00023180"/>
    </source>
</evidence>
<dbReference type="SMART" id="SM00369">
    <property type="entry name" value="LRR_TYP"/>
    <property type="match status" value="10"/>
</dbReference>
<dbReference type="InterPro" id="IPR000719">
    <property type="entry name" value="Prot_kinase_dom"/>
</dbReference>
<feature type="binding site" evidence="21">
    <location>
        <position position="803"/>
    </location>
    <ligand>
        <name>ATP</name>
        <dbReference type="ChEBI" id="CHEBI:30616"/>
    </ligand>
</feature>
<keyword evidence="26" id="KW-1185">Reference proteome</keyword>
<dbReference type="AlphaFoldDB" id="A0ABD1ZIF3"/>
<dbReference type="PROSITE" id="PS00108">
    <property type="entry name" value="PROTEIN_KINASE_ST"/>
    <property type="match status" value="1"/>
</dbReference>
<dbReference type="InterPro" id="IPR050647">
    <property type="entry name" value="Plant_LRR-RLKs"/>
</dbReference>
<comment type="catalytic activity">
    <reaction evidence="20">
        <text>L-seryl-[protein] + ATP = O-phospho-L-seryl-[protein] + ADP + H(+)</text>
        <dbReference type="Rhea" id="RHEA:17989"/>
        <dbReference type="Rhea" id="RHEA-COMP:9863"/>
        <dbReference type="Rhea" id="RHEA-COMP:11604"/>
        <dbReference type="ChEBI" id="CHEBI:15378"/>
        <dbReference type="ChEBI" id="CHEBI:29999"/>
        <dbReference type="ChEBI" id="CHEBI:30616"/>
        <dbReference type="ChEBI" id="CHEBI:83421"/>
        <dbReference type="ChEBI" id="CHEBI:456216"/>
        <dbReference type="EC" id="2.7.11.1"/>
    </reaction>
</comment>
<evidence type="ECO:0000256" key="17">
    <source>
        <dbReference type="ARBA" id="ARBA00023170"/>
    </source>
</evidence>
<dbReference type="InterPro" id="IPR008271">
    <property type="entry name" value="Ser/Thr_kinase_AS"/>
</dbReference>
<evidence type="ECO:0000256" key="9">
    <source>
        <dbReference type="ARBA" id="ARBA00022692"/>
    </source>
</evidence>
<dbReference type="PROSITE" id="PS51450">
    <property type="entry name" value="LRR"/>
    <property type="match status" value="1"/>
</dbReference>
<dbReference type="Pfam" id="PF00560">
    <property type="entry name" value="LRR_1"/>
    <property type="match status" value="2"/>
</dbReference>
<keyword evidence="17" id="KW-0675">Receptor</keyword>
<evidence type="ECO:0000313" key="26">
    <source>
        <dbReference type="Proteomes" id="UP001605036"/>
    </source>
</evidence>
<dbReference type="EC" id="2.7.11.1" evidence="3"/>
<evidence type="ECO:0000256" key="11">
    <source>
        <dbReference type="ARBA" id="ARBA00022737"/>
    </source>
</evidence>